<protein>
    <submittedName>
        <fullName evidence="1">Uncharacterized protein</fullName>
    </submittedName>
</protein>
<feature type="non-terminal residue" evidence="1">
    <location>
        <position position="1"/>
    </location>
</feature>
<gene>
    <name evidence="1" type="ORF">FA15DRAFT_554801</name>
</gene>
<keyword evidence="2" id="KW-1185">Reference proteome</keyword>
<accession>A0A5C3KVR7</accession>
<evidence type="ECO:0000313" key="1">
    <source>
        <dbReference type="EMBL" id="TFK24315.1"/>
    </source>
</evidence>
<name>A0A5C3KVR7_COPMA</name>
<proteinExistence type="predicted"/>
<sequence>YNLNGLIYGSDNHFTVHLIDKHGQVWFNDGITTKENCIHEKTVTLTDSTAWLKMKDTRHLLYLVYIK</sequence>
<evidence type="ECO:0000313" key="2">
    <source>
        <dbReference type="Proteomes" id="UP000307440"/>
    </source>
</evidence>
<dbReference type="AlphaFoldDB" id="A0A5C3KVR7"/>
<organism evidence="1 2">
    <name type="scientific">Coprinopsis marcescibilis</name>
    <name type="common">Agaric fungus</name>
    <name type="synonym">Psathyrella marcescibilis</name>
    <dbReference type="NCBI Taxonomy" id="230819"/>
    <lineage>
        <taxon>Eukaryota</taxon>
        <taxon>Fungi</taxon>
        <taxon>Dikarya</taxon>
        <taxon>Basidiomycota</taxon>
        <taxon>Agaricomycotina</taxon>
        <taxon>Agaricomycetes</taxon>
        <taxon>Agaricomycetidae</taxon>
        <taxon>Agaricales</taxon>
        <taxon>Agaricineae</taxon>
        <taxon>Psathyrellaceae</taxon>
        <taxon>Coprinopsis</taxon>
    </lineage>
</organism>
<reference evidence="1 2" key="1">
    <citation type="journal article" date="2019" name="Nat. Ecol. Evol.">
        <title>Megaphylogeny resolves global patterns of mushroom evolution.</title>
        <authorList>
            <person name="Varga T."/>
            <person name="Krizsan K."/>
            <person name="Foldi C."/>
            <person name="Dima B."/>
            <person name="Sanchez-Garcia M."/>
            <person name="Sanchez-Ramirez S."/>
            <person name="Szollosi G.J."/>
            <person name="Szarkandi J.G."/>
            <person name="Papp V."/>
            <person name="Albert L."/>
            <person name="Andreopoulos W."/>
            <person name="Angelini C."/>
            <person name="Antonin V."/>
            <person name="Barry K.W."/>
            <person name="Bougher N.L."/>
            <person name="Buchanan P."/>
            <person name="Buyck B."/>
            <person name="Bense V."/>
            <person name="Catcheside P."/>
            <person name="Chovatia M."/>
            <person name="Cooper J."/>
            <person name="Damon W."/>
            <person name="Desjardin D."/>
            <person name="Finy P."/>
            <person name="Geml J."/>
            <person name="Haridas S."/>
            <person name="Hughes K."/>
            <person name="Justo A."/>
            <person name="Karasinski D."/>
            <person name="Kautmanova I."/>
            <person name="Kiss B."/>
            <person name="Kocsube S."/>
            <person name="Kotiranta H."/>
            <person name="LaButti K.M."/>
            <person name="Lechner B.E."/>
            <person name="Liimatainen K."/>
            <person name="Lipzen A."/>
            <person name="Lukacs Z."/>
            <person name="Mihaltcheva S."/>
            <person name="Morgado L.N."/>
            <person name="Niskanen T."/>
            <person name="Noordeloos M.E."/>
            <person name="Ohm R.A."/>
            <person name="Ortiz-Santana B."/>
            <person name="Ovrebo C."/>
            <person name="Racz N."/>
            <person name="Riley R."/>
            <person name="Savchenko A."/>
            <person name="Shiryaev A."/>
            <person name="Soop K."/>
            <person name="Spirin V."/>
            <person name="Szebenyi C."/>
            <person name="Tomsovsky M."/>
            <person name="Tulloss R.E."/>
            <person name="Uehling J."/>
            <person name="Grigoriev I.V."/>
            <person name="Vagvolgyi C."/>
            <person name="Papp T."/>
            <person name="Martin F.M."/>
            <person name="Miettinen O."/>
            <person name="Hibbett D.S."/>
            <person name="Nagy L.G."/>
        </authorList>
    </citation>
    <scope>NUCLEOTIDE SEQUENCE [LARGE SCALE GENOMIC DNA]</scope>
    <source>
        <strain evidence="1 2">CBS 121175</strain>
    </source>
</reference>
<feature type="non-terminal residue" evidence="1">
    <location>
        <position position="67"/>
    </location>
</feature>
<dbReference type="OrthoDB" id="2629491at2759"/>
<dbReference type="EMBL" id="ML210202">
    <property type="protein sequence ID" value="TFK24315.1"/>
    <property type="molecule type" value="Genomic_DNA"/>
</dbReference>
<dbReference type="Proteomes" id="UP000307440">
    <property type="component" value="Unassembled WGS sequence"/>
</dbReference>